<dbReference type="Proteomes" id="UP000001861">
    <property type="component" value="Unassembled WGS sequence"/>
</dbReference>
<evidence type="ECO:0000313" key="2">
    <source>
        <dbReference type="EMBL" id="EFI26603.1"/>
    </source>
</evidence>
<feature type="transmembrane region" description="Helical" evidence="1">
    <location>
        <begin position="60"/>
        <end position="82"/>
    </location>
</feature>
<keyword evidence="1" id="KW-0812">Transmembrane</keyword>
<dbReference type="KEGG" id="cci:CC1G_15375"/>
<gene>
    <name evidence="2" type="ORF">CC1G_15375</name>
</gene>
<organism evidence="2 3">
    <name type="scientific">Coprinopsis cinerea (strain Okayama-7 / 130 / ATCC MYA-4618 / FGSC 9003)</name>
    <name type="common">Inky cap fungus</name>
    <name type="synonym">Hormographiella aspergillata</name>
    <dbReference type="NCBI Taxonomy" id="240176"/>
    <lineage>
        <taxon>Eukaryota</taxon>
        <taxon>Fungi</taxon>
        <taxon>Dikarya</taxon>
        <taxon>Basidiomycota</taxon>
        <taxon>Agaricomycotina</taxon>
        <taxon>Agaricomycetes</taxon>
        <taxon>Agaricomycetidae</taxon>
        <taxon>Agaricales</taxon>
        <taxon>Agaricineae</taxon>
        <taxon>Psathyrellaceae</taxon>
        <taxon>Coprinopsis</taxon>
    </lineage>
</organism>
<dbReference type="HOGENOM" id="CLU_1786755_0_0_1"/>
<keyword evidence="1" id="KW-1133">Transmembrane helix</keyword>
<keyword evidence="1" id="KW-0472">Membrane</keyword>
<comment type="caution">
    <text evidence="2">The sequence shown here is derived from an EMBL/GenBank/DDBJ whole genome shotgun (WGS) entry which is preliminary data.</text>
</comment>
<name>D6RQK6_COPC7</name>
<feature type="transmembrane region" description="Helical" evidence="1">
    <location>
        <begin position="12"/>
        <end position="40"/>
    </location>
</feature>
<accession>D6RQK6</accession>
<dbReference type="GeneID" id="9378927"/>
<evidence type="ECO:0000256" key="1">
    <source>
        <dbReference type="SAM" id="Phobius"/>
    </source>
</evidence>
<dbReference type="InParanoid" id="D6RQK6"/>
<dbReference type="EMBL" id="AACS02000012">
    <property type="protein sequence ID" value="EFI26603.1"/>
    <property type="molecule type" value="Genomic_DNA"/>
</dbReference>
<reference evidence="2 3" key="1">
    <citation type="journal article" date="2010" name="Proc. Natl. Acad. Sci. U.S.A.">
        <title>Insights into evolution of multicellular fungi from the assembled chromosomes of the mushroom Coprinopsis cinerea (Coprinus cinereus).</title>
        <authorList>
            <person name="Stajich J.E."/>
            <person name="Wilke S.K."/>
            <person name="Ahren D."/>
            <person name="Au C.H."/>
            <person name="Birren B.W."/>
            <person name="Borodovsky M."/>
            <person name="Burns C."/>
            <person name="Canback B."/>
            <person name="Casselton L.A."/>
            <person name="Cheng C.K."/>
            <person name="Deng J."/>
            <person name="Dietrich F.S."/>
            <person name="Fargo D.C."/>
            <person name="Farman M.L."/>
            <person name="Gathman A.C."/>
            <person name="Goldberg J."/>
            <person name="Guigo R."/>
            <person name="Hoegger P.J."/>
            <person name="Hooker J.B."/>
            <person name="Huggins A."/>
            <person name="James T.Y."/>
            <person name="Kamada T."/>
            <person name="Kilaru S."/>
            <person name="Kodira C."/>
            <person name="Kues U."/>
            <person name="Kupfer D."/>
            <person name="Kwan H.S."/>
            <person name="Lomsadze A."/>
            <person name="Li W."/>
            <person name="Lilly W.W."/>
            <person name="Ma L.J."/>
            <person name="Mackey A.J."/>
            <person name="Manning G."/>
            <person name="Martin F."/>
            <person name="Muraguchi H."/>
            <person name="Natvig D.O."/>
            <person name="Palmerini H."/>
            <person name="Ramesh M.A."/>
            <person name="Rehmeyer C.J."/>
            <person name="Roe B.A."/>
            <person name="Shenoy N."/>
            <person name="Stanke M."/>
            <person name="Ter-Hovhannisyan V."/>
            <person name="Tunlid A."/>
            <person name="Velagapudi R."/>
            <person name="Vision T.J."/>
            <person name="Zeng Q."/>
            <person name="Zolan M.E."/>
            <person name="Pukkila P.J."/>
        </authorList>
    </citation>
    <scope>NUCLEOTIDE SEQUENCE [LARGE SCALE GENOMIC DNA]</scope>
    <source>
        <strain evidence="3">Okayama-7 / 130 / ATCC MYA-4618 / FGSC 9003</strain>
    </source>
</reference>
<dbReference type="AlphaFoldDB" id="D6RQK6"/>
<dbReference type="VEuPathDB" id="FungiDB:CC1G_15375"/>
<protein>
    <submittedName>
        <fullName evidence="2">Uncharacterized protein</fullName>
    </submittedName>
</protein>
<keyword evidence="3" id="KW-1185">Reference proteome</keyword>
<dbReference type="RefSeq" id="XP_002910097.1">
    <property type="nucleotide sequence ID" value="XM_002910051.1"/>
</dbReference>
<proteinExistence type="predicted"/>
<evidence type="ECO:0000313" key="3">
    <source>
        <dbReference type="Proteomes" id="UP000001861"/>
    </source>
</evidence>
<dbReference type="OrthoDB" id="3357408at2759"/>
<sequence length="145" mass="16345">MLSKADAEAKAMTIIAASHFSCSIVLLSIGIQVFMCFYGLSTFLETPREMRKGRLPYITFSFIILFTSGITTAFTLYFYVFYFENLYTSGPNIDYIIVNQELANGRMWTVDKACTATDTLLGHGLLVSPLFMPPPPFLAVYFDRN</sequence>